<sequence>MQKYLDAGLDPTGDWKEGSPLDAAARFGREDLIRVVLEYGFDPNHRDACGHTPLHHAAMYGYLGSARILINAGADVNCKDKRNITPLSCALYRGHTSVLTLLLDNGATMDNQLEHGGVNHLASAAANGDQELVKILLEKSNILDDTGSQILNTALARAARSSNVEITKQLLAVGANVDAITVEGKNALHWAALARSESVVTFLLQEGAIPDIPDLSGCTALFWASSVQPSNEKVVELLLQRGVQTEVKNEDGRTPLSIAAMLGFSNITKPLLANGADPTTTDNDGYTPLALATRHGHIHTVLSMLSKGSSSCTSGLYEETPSNKIKVDYKAYIDTPDRLGRTPLFFATLYGYKDIVQNLVRLGTSAADFASSCGRTPLRIARDLSQRTTWPGHKTMEFILESLLSLSNVTVDVAKVQALPRIDIHGNKYWLSDRCNVFIPHYDSYY</sequence>
<reference evidence="4" key="1">
    <citation type="submission" date="2022-12" db="EMBL/GenBank/DDBJ databases">
        <authorList>
            <person name="Petersen C."/>
        </authorList>
    </citation>
    <scope>NUCLEOTIDE SEQUENCE</scope>
    <source>
        <strain evidence="4">IBT 16125</strain>
    </source>
</reference>
<reference evidence="4" key="2">
    <citation type="journal article" date="2023" name="IMA Fungus">
        <title>Comparative genomic study of the Penicillium genus elucidates a diverse pangenome and 15 lateral gene transfer events.</title>
        <authorList>
            <person name="Petersen C."/>
            <person name="Sorensen T."/>
            <person name="Nielsen M.R."/>
            <person name="Sondergaard T.E."/>
            <person name="Sorensen J.L."/>
            <person name="Fitzpatrick D.A."/>
            <person name="Frisvad J.C."/>
            <person name="Nielsen K.L."/>
        </authorList>
    </citation>
    <scope>NUCLEOTIDE SEQUENCE</scope>
    <source>
        <strain evidence="4">IBT 16125</strain>
    </source>
</reference>
<dbReference type="GeneID" id="81598470"/>
<dbReference type="PRINTS" id="PR01415">
    <property type="entry name" value="ANKYRIN"/>
</dbReference>
<dbReference type="RefSeq" id="XP_056766845.1">
    <property type="nucleotide sequence ID" value="XM_056908227.1"/>
</dbReference>
<feature type="repeat" description="ANK" evidence="3">
    <location>
        <begin position="16"/>
        <end position="48"/>
    </location>
</feature>
<dbReference type="Gene3D" id="1.25.40.20">
    <property type="entry name" value="Ankyrin repeat-containing domain"/>
    <property type="match status" value="4"/>
</dbReference>
<feature type="repeat" description="ANK" evidence="3">
    <location>
        <begin position="49"/>
        <end position="81"/>
    </location>
</feature>
<keyword evidence="2 3" id="KW-0040">ANK repeat</keyword>
<dbReference type="PANTHER" id="PTHR24171">
    <property type="entry name" value="ANKYRIN REPEAT DOMAIN-CONTAINING PROTEIN 39-RELATED"/>
    <property type="match status" value="1"/>
</dbReference>
<dbReference type="PROSITE" id="PS50297">
    <property type="entry name" value="ANK_REP_REGION"/>
    <property type="match status" value="6"/>
</dbReference>
<dbReference type="GO" id="GO:0085020">
    <property type="term" value="P:protein K6-linked ubiquitination"/>
    <property type="evidence" value="ECO:0007669"/>
    <property type="project" value="TreeGrafter"/>
</dbReference>
<dbReference type="PROSITE" id="PS50088">
    <property type="entry name" value="ANK_REPEAT"/>
    <property type="match status" value="7"/>
</dbReference>
<feature type="repeat" description="ANK" evidence="3">
    <location>
        <begin position="284"/>
        <end position="310"/>
    </location>
</feature>
<proteinExistence type="predicted"/>
<dbReference type="EMBL" id="JAPVEA010000005">
    <property type="protein sequence ID" value="KAJ5453889.1"/>
    <property type="molecule type" value="Genomic_DNA"/>
</dbReference>
<accession>A0AAD6C947</accession>
<dbReference type="Pfam" id="PF12796">
    <property type="entry name" value="Ank_2"/>
    <property type="match status" value="3"/>
</dbReference>
<feature type="repeat" description="ANK" evidence="3">
    <location>
        <begin position="251"/>
        <end position="283"/>
    </location>
</feature>
<dbReference type="InterPro" id="IPR002110">
    <property type="entry name" value="Ankyrin_rpt"/>
</dbReference>
<evidence type="ECO:0000313" key="4">
    <source>
        <dbReference type="EMBL" id="KAJ5453889.1"/>
    </source>
</evidence>
<keyword evidence="5" id="KW-1185">Reference proteome</keyword>
<evidence type="ECO:0000313" key="5">
    <source>
        <dbReference type="Proteomes" id="UP001213681"/>
    </source>
</evidence>
<comment type="caution">
    <text evidence="4">The sequence shown here is derived from an EMBL/GenBank/DDBJ whole genome shotgun (WGS) entry which is preliminary data.</text>
</comment>
<keyword evidence="1" id="KW-0677">Repeat</keyword>
<dbReference type="SMART" id="SM00248">
    <property type="entry name" value="ANK"/>
    <property type="match status" value="10"/>
</dbReference>
<dbReference type="PANTHER" id="PTHR24171:SF8">
    <property type="entry name" value="BRCA1-ASSOCIATED RING DOMAIN PROTEIN 1"/>
    <property type="match status" value="1"/>
</dbReference>
<feature type="repeat" description="ANK" evidence="3">
    <location>
        <begin position="183"/>
        <end position="215"/>
    </location>
</feature>
<organism evidence="4 5">
    <name type="scientific">Penicillium daleae</name>
    <dbReference type="NCBI Taxonomy" id="63821"/>
    <lineage>
        <taxon>Eukaryota</taxon>
        <taxon>Fungi</taxon>
        <taxon>Dikarya</taxon>
        <taxon>Ascomycota</taxon>
        <taxon>Pezizomycotina</taxon>
        <taxon>Eurotiomycetes</taxon>
        <taxon>Eurotiomycetidae</taxon>
        <taxon>Eurotiales</taxon>
        <taxon>Aspergillaceae</taxon>
        <taxon>Penicillium</taxon>
    </lineage>
</organism>
<dbReference type="AlphaFoldDB" id="A0AAD6C947"/>
<dbReference type="SUPFAM" id="SSF48403">
    <property type="entry name" value="Ankyrin repeat"/>
    <property type="match status" value="1"/>
</dbReference>
<evidence type="ECO:0000256" key="2">
    <source>
        <dbReference type="ARBA" id="ARBA00023043"/>
    </source>
</evidence>
<dbReference type="GO" id="GO:0004842">
    <property type="term" value="F:ubiquitin-protein transferase activity"/>
    <property type="evidence" value="ECO:0007669"/>
    <property type="project" value="TreeGrafter"/>
</dbReference>
<feature type="repeat" description="ANK" evidence="3">
    <location>
        <begin position="82"/>
        <end position="114"/>
    </location>
</feature>
<evidence type="ECO:0000256" key="1">
    <source>
        <dbReference type="ARBA" id="ARBA00022737"/>
    </source>
</evidence>
<gene>
    <name evidence="4" type="ORF">N7458_004845</name>
</gene>
<name>A0AAD6C947_9EURO</name>
<evidence type="ECO:0000256" key="3">
    <source>
        <dbReference type="PROSITE-ProRule" id="PRU00023"/>
    </source>
</evidence>
<protein>
    <submittedName>
        <fullName evidence="4">Uncharacterized protein</fullName>
    </submittedName>
</protein>
<feature type="repeat" description="ANK" evidence="3">
    <location>
        <begin position="216"/>
        <end position="250"/>
    </location>
</feature>
<dbReference type="Proteomes" id="UP001213681">
    <property type="component" value="Unassembled WGS sequence"/>
</dbReference>
<dbReference type="InterPro" id="IPR036770">
    <property type="entry name" value="Ankyrin_rpt-contain_sf"/>
</dbReference>